<dbReference type="InterPro" id="IPR039261">
    <property type="entry name" value="FNR_nucleotide-bd"/>
</dbReference>
<dbReference type="InterPro" id="IPR013113">
    <property type="entry name" value="SIP_FAD-bd"/>
</dbReference>
<dbReference type="PANTHER" id="PTHR30157">
    <property type="entry name" value="FERRIC REDUCTASE, NADPH-DEPENDENT"/>
    <property type="match status" value="1"/>
</dbReference>
<dbReference type="InterPro" id="IPR017938">
    <property type="entry name" value="Riboflavin_synthase-like_b-brl"/>
</dbReference>
<proteinExistence type="predicted"/>
<dbReference type="PROSITE" id="PS51384">
    <property type="entry name" value="FAD_FR"/>
    <property type="match status" value="1"/>
</dbReference>
<dbReference type="CDD" id="cd06193">
    <property type="entry name" value="siderophore_interacting"/>
    <property type="match status" value="1"/>
</dbReference>
<dbReference type="InterPro" id="IPR017927">
    <property type="entry name" value="FAD-bd_FR_type"/>
</dbReference>
<dbReference type="InterPro" id="IPR007037">
    <property type="entry name" value="SIP_rossman_dom"/>
</dbReference>
<dbReference type="SUPFAM" id="SSF63380">
    <property type="entry name" value="Riboflavin synthase domain-like"/>
    <property type="match status" value="1"/>
</dbReference>
<accession>A0ABN3VE21</accession>
<name>A0ABN3VE21_9PSEU</name>
<dbReference type="Pfam" id="PF08021">
    <property type="entry name" value="FAD_binding_9"/>
    <property type="match status" value="1"/>
</dbReference>
<dbReference type="Gene3D" id="3.40.50.80">
    <property type="entry name" value="Nucleotide-binding domain of ferredoxin-NADP reductase (FNR) module"/>
    <property type="match status" value="1"/>
</dbReference>
<comment type="caution">
    <text evidence="2">The sequence shown here is derived from an EMBL/GenBank/DDBJ whole genome shotgun (WGS) entry which is preliminary data.</text>
</comment>
<dbReference type="Proteomes" id="UP001500979">
    <property type="component" value="Unassembled WGS sequence"/>
</dbReference>
<dbReference type="InterPro" id="IPR039374">
    <property type="entry name" value="SIP_fam"/>
</dbReference>
<evidence type="ECO:0000313" key="2">
    <source>
        <dbReference type="EMBL" id="GAA2793992.1"/>
    </source>
</evidence>
<keyword evidence="3" id="KW-1185">Reference proteome</keyword>
<sequence>MSIPTPLRQAAAAAFRLFRTEVRGVRRVGGNLTRITFGGPELAGMACGGLDQRVKLILPLPGQELELPEGDRPYQRLRELPNESRPHFRSYTVRAHRPESCEFDIDFVLHGDAGPGTSFARTARVGDRLAVYAPDAEHAHGARFGGVEYRMDALGDRTLIVGDETALPAIGSILETLPAGVAADVYVEIPDPSDEQVLETDADAEVHWLARSGCERPGVLMTDAIRAARLSSESYCWVAGERAMVTTIRRHLISERDFDRESVTFMGYWRNGESEGSRPAAG</sequence>
<evidence type="ECO:0000259" key="1">
    <source>
        <dbReference type="PROSITE" id="PS51384"/>
    </source>
</evidence>
<organism evidence="2 3">
    <name type="scientific">Saccharopolyspora taberi</name>
    <dbReference type="NCBI Taxonomy" id="60895"/>
    <lineage>
        <taxon>Bacteria</taxon>
        <taxon>Bacillati</taxon>
        <taxon>Actinomycetota</taxon>
        <taxon>Actinomycetes</taxon>
        <taxon>Pseudonocardiales</taxon>
        <taxon>Pseudonocardiaceae</taxon>
        <taxon>Saccharopolyspora</taxon>
    </lineage>
</organism>
<feature type="domain" description="FAD-binding FR-type" evidence="1">
    <location>
        <begin position="15"/>
        <end position="141"/>
    </location>
</feature>
<dbReference type="Gene3D" id="2.40.30.10">
    <property type="entry name" value="Translation factors"/>
    <property type="match status" value="1"/>
</dbReference>
<dbReference type="EMBL" id="BAAAUX010000014">
    <property type="protein sequence ID" value="GAA2793992.1"/>
    <property type="molecule type" value="Genomic_DNA"/>
</dbReference>
<gene>
    <name evidence="2" type="ORF">GCM10010470_31100</name>
</gene>
<dbReference type="PANTHER" id="PTHR30157:SF0">
    <property type="entry name" value="NADPH-DEPENDENT FERRIC-CHELATE REDUCTASE"/>
    <property type="match status" value="1"/>
</dbReference>
<evidence type="ECO:0000313" key="3">
    <source>
        <dbReference type="Proteomes" id="UP001500979"/>
    </source>
</evidence>
<dbReference type="Pfam" id="PF04954">
    <property type="entry name" value="SIP"/>
    <property type="match status" value="1"/>
</dbReference>
<dbReference type="RefSeq" id="WP_344680383.1">
    <property type="nucleotide sequence ID" value="NZ_BAAAUX010000014.1"/>
</dbReference>
<protein>
    <submittedName>
        <fullName evidence="2">Siderophore-interacting protein</fullName>
    </submittedName>
</protein>
<reference evidence="2 3" key="1">
    <citation type="journal article" date="2019" name="Int. J. Syst. Evol. Microbiol.">
        <title>The Global Catalogue of Microorganisms (GCM) 10K type strain sequencing project: providing services to taxonomists for standard genome sequencing and annotation.</title>
        <authorList>
            <consortium name="The Broad Institute Genomics Platform"/>
            <consortium name="The Broad Institute Genome Sequencing Center for Infectious Disease"/>
            <person name="Wu L."/>
            <person name="Ma J."/>
        </authorList>
    </citation>
    <scope>NUCLEOTIDE SEQUENCE [LARGE SCALE GENOMIC DNA]</scope>
    <source>
        <strain evidence="2 3">JCM 9383</strain>
    </source>
</reference>